<evidence type="ECO:0000256" key="1">
    <source>
        <dbReference type="SAM" id="MobiDB-lite"/>
    </source>
</evidence>
<dbReference type="AlphaFoldDB" id="A0A8X8WT44"/>
<feature type="compositionally biased region" description="Basic residues" evidence="1">
    <location>
        <begin position="1"/>
        <end position="18"/>
    </location>
</feature>
<organism evidence="2">
    <name type="scientific">Salvia splendens</name>
    <name type="common">Scarlet sage</name>
    <dbReference type="NCBI Taxonomy" id="180675"/>
    <lineage>
        <taxon>Eukaryota</taxon>
        <taxon>Viridiplantae</taxon>
        <taxon>Streptophyta</taxon>
        <taxon>Embryophyta</taxon>
        <taxon>Tracheophyta</taxon>
        <taxon>Spermatophyta</taxon>
        <taxon>Magnoliopsida</taxon>
        <taxon>eudicotyledons</taxon>
        <taxon>Gunneridae</taxon>
        <taxon>Pentapetalae</taxon>
        <taxon>asterids</taxon>
        <taxon>lamiids</taxon>
        <taxon>Lamiales</taxon>
        <taxon>Lamiaceae</taxon>
        <taxon>Nepetoideae</taxon>
        <taxon>Mentheae</taxon>
        <taxon>Salviinae</taxon>
        <taxon>Salvia</taxon>
        <taxon>Salvia subgen. Calosphace</taxon>
        <taxon>core Calosphace</taxon>
    </lineage>
</organism>
<dbReference type="PANTHER" id="PTHR34567">
    <property type="entry name" value="FK506-BINDING-LIKE PROTEIN"/>
    <property type="match status" value="1"/>
</dbReference>
<feature type="region of interest" description="Disordered" evidence="1">
    <location>
        <begin position="1"/>
        <end position="23"/>
    </location>
</feature>
<keyword evidence="3" id="KW-1185">Reference proteome</keyword>
<proteinExistence type="predicted"/>
<protein>
    <submittedName>
        <fullName evidence="2">Uncharacterized protein</fullName>
    </submittedName>
</protein>
<dbReference type="OrthoDB" id="1899291at2759"/>
<sequence>MEGRRRTSQRRSQNKKPPRAPLLSAGYWQPKIPAWEKEFCKVVGSMDWETLLQMKRFMHLYDKVMEWNDSAGEEAFSNAKKRYWANKNGLSCHVSLPDPDLYIDKINWDSDNDPEMLLPDVVSLPVSPQTEEDHYHDPVVIFGDSAIPDNVFATVGWGDGEENLVAPAACSSTNYLDPWNERGWSGYHNNGRQGYSNDTWQYNNGSRQWGGDWSWNYANHCYNYVGTGTRDAWRDGHWNDNPTTGFVSQSDSVRAHP</sequence>
<dbReference type="Proteomes" id="UP000298416">
    <property type="component" value="Unassembled WGS sequence"/>
</dbReference>
<evidence type="ECO:0000313" key="2">
    <source>
        <dbReference type="EMBL" id="KAG6399654.1"/>
    </source>
</evidence>
<reference evidence="2" key="1">
    <citation type="submission" date="2018-01" db="EMBL/GenBank/DDBJ databases">
        <authorList>
            <person name="Mao J.F."/>
        </authorList>
    </citation>
    <scope>NUCLEOTIDE SEQUENCE</scope>
    <source>
        <strain evidence="2">Huo1</strain>
        <tissue evidence="2">Leaf</tissue>
    </source>
</reference>
<evidence type="ECO:0000313" key="3">
    <source>
        <dbReference type="Proteomes" id="UP000298416"/>
    </source>
</evidence>
<dbReference type="PANTHER" id="PTHR34567:SF3">
    <property type="entry name" value="FK506-BINDING-LIKE PROTEIN"/>
    <property type="match status" value="1"/>
</dbReference>
<reference evidence="2" key="2">
    <citation type="submission" date="2020-08" db="EMBL/GenBank/DDBJ databases">
        <title>Plant Genome Project.</title>
        <authorList>
            <person name="Zhang R.-G."/>
        </authorList>
    </citation>
    <scope>NUCLEOTIDE SEQUENCE</scope>
    <source>
        <strain evidence="2">Huo1</strain>
        <tissue evidence="2">Leaf</tissue>
    </source>
</reference>
<dbReference type="EMBL" id="PNBA02000015">
    <property type="protein sequence ID" value="KAG6399654.1"/>
    <property type="molecule type" value="Genomic_DNA"/>
</dbReference>
<name>A0A8X8WT44_SALSN</name>
<comment type="caution">
    <text evidence="2">The sequence shown here is derived from an EMBL/GenBank/DDBJ whole genome shotgun (WGS) entry which is preliminary data.</text>
</comment>
<accession>A0A8X8WT44</accession>
<gene>
    <name evidence="2" type="ORF">SASPL_141135</name>
</gene>